<evidence type="ECO:0000313" key="2">
    <source>
        <dbReference type="EMBL" id="MBD2733977.1"/>
    </source>
</evidence>
<evidence type="ECO:0000256" key="1">
    <source>
        <dbReference type="SAM" id="Phobius"/>
    </source>
</evidence>
<keyword evidence="3" id="KW-1185">Reference proteome</keyword>
<keyword evidence="1" id="KW-0812">Transmembrane</keyword>
<reference evidence="2 3" key="1">
    <citation type="journal article" date="2020" name="ISME J.">
        <title>Comparative genomics reveals insights into cyanobacterial evolution and habitat adaptation.</title>
        <authorList>
            <person name="Chen M.Y."/>
            <person name="Teng W.K."/>
            <person name="Zhao L."/>
            <person name="Hu C.X."/>
            <person name="Zhou Y.K."/>
            <person name="Han B.P."/>
            <person name="Song L.R."/>
            <person name="Shu W.S."/>
        </authorList>
    </citation>
    <scope>NUCLEOTIDE SEQUENCE [LARGE SCALE GENOMIC DNA]</scope>
    <source>
        <strain evidence="2 3">FACHB-159</strain>
    </source>
</reference>
<name>A0ABR8K732_9NOSO</name>
<comment type="caution">
    <text evidence="2">The sequence shown here is derived from an EMBL/GenBank/DDBJ whole genome shotgun (WGS) entry which is preliminary data.</text>
</comment>
<accession>A0ABR8K732</accession>
<feature type="transmembrane region" description="Helical" evidence="1">
    <location>
        <begin position="85"/>
        <end position="108"/>
    </location>
</feature>
<sequence length="112" mass="13114">MKIVKSIEVIFLFLCIPTFILGIIYFHEDVLIRLFGELLTSSLSQRVHQFTTIYLIFLCWSLFSIPIGLGLTVIKILKRYWFSSVILLIATIMNSMLVIDFMTAWYQISRGW</sequence>
<feature type="transmembrane region" description="Helical" evidence="1">
    <location>
        <begin position="7"/>
        <end position="27"/>
    </location>
</feature>
<feature type="transmembrane region" description="Helical" evidence="1">
    <location>
        <begin position="47"/>
        <end position="73"/>
    </location>
</feature>
<dbReference type="EMBL" id="JACJTU010000006">
    <property type="protein sequence ID" value="MBD2733977.1"/>
    <property type="molecule type" value="Genomic_DNA"/>
</dbReference>
<keyword evidence="1" id="KW-0472">Membrane</keyword>
<evidence type="ECO:0000313" key="3">
    <source>
        <dbReference type="Proteomes" id="UP000637383"/>
    </source>
</evidence>
<organism evidence="2 3">
    <name type="scientific">Nostoc paludosum FACHB-159</name>
    <dbReference type="NCBI Taxonomy" id="2692908"/>
    <lineage>
        <taxon>Bacteria</taxon>
        <taxon>Bacillati</taxon>
        <taxon>Cyanobacteriota</taxon>
        <taxon>Cyanophyceae</taxon>
        <taxon>Nostocales</taxon>
        <taxon>Nostocaceae</taxon>
        <taxon>Nostoc</taxon>
    </lineage>
</organism>
<dbReference type="Proteomes" id="UP000637383">
    <property type="component" value="Unassembled WGS sequence"/>
</dbReference>
<proteinExistence type="predicted"/>
<gene>
    <name evidence="2" type="ORF">H6H03_08625</name>
</gene>
<protein>
    <submittedName>
        <fullName evidence="2">Uncharacterized protein</fullName>
    </submittedName>
</protein>
<keyword evidence="1" id="KW-1133">Transmembrane helix</keyword>